<name>A0ABQ0P215_9PROT</name>
<evidence type="ECO:0000313" key="6">
    <source>
        <dbReference type="Proteomes" id="UP001060895"/>
    </source>
</evidence>
<evidence type="ECO:0000256" key="2">
    <source>
        <dbReference type="ARBA" id="ARBA00022676"/>
    </source>
</evidence>
<comment type="caution">
    <text evidence="5">The sequence shown here is derived from an EMBL/GenBank/DDBJ whole genome shotgun (WGS) entry which is preliminary data.</text>
</comment>
<evidence type="ECO:0000256" key="3">
    <source>
        <dbReference type="ARBA" id="ARBA00022679"/>
    </source>
</evidence>
<evidence type="ECO:0000259" key="4">
    <source>
        <dbReference type="Pfam" id="PF00535"/>
    </source>
</evidence>
<keyword evidence="3" id="KW-0808">Transferase</keyword>
<dbReference type="EMBL" id="BAQP01000005">
    <property type="protein sequence ID" value="GBQ19233.1"/>
    <property type="molecule type" value="Genomic_DNA"/>
</dbReference>
<dbReference type="PANTHER" id="PTHR43685:SF5">
    <property type="entry name" value="GLYCOSYLTRANSFERASE EPSE-RELATED"/>
    <property type="match status" value="1"/>
</dbReference>
<feature type="domain" description="Glycosyltransferase 2-like" evidence="4">
    <location>
        <begin position="17"/>
        <end position="122"/>
    </location>
</feature>
<protein>
    <submittedName>
        <fullName evidence="5">Glycosyltransferase</fullName>
    </submittedName>
</protein>
<proteinExistence type="inferred from homology"/>
<comment type="similarity">
    <text evidence="1">Belongs to the glycosyltransferase 2 family.</text>
</comment>
<keyword evidence="6" id="KW-1185">Reference proteome</keyword>
<dbReference type="PANTHER" id="PTHR43685">
    <property type="entry name" value="GLYCOSYLTRANSFERASE"/>
    <property type="match status" value="1"/>
</dbReference>
<dbReference type="SUPFAM" id="SSF53448">
    <property type="entry name" value="Nucleotide-diphospho-sugar transferases"/>
    <property type="match status" value="1"/>
</dbReference>
<evidence type="ECO:0000313" key="5">
    <source>
        <dbReference type="EMBL" id="GBQ19233.1"/>
    </source>
</evidence>
<gene>
    <name evidence="5" type="ORF">AA12717_0181</name>
</gene>
<dbReference type="Proteomes" id="UP001060895">
    <property type="component" value="Unassembled WGS sequence"/>
</dbReference>
<dbReference type="InterPro" id="IPR050834">
    <property type="entry name" value="Glycosyltransf_2"/>
</dbReference>
<dbReference type="InterPro" id="IPR029044">
    <property type="entry name" value="Nucleotide-diphossugar_trans"/>
</dbReference>
<reference evidence="5" key="1">
    <citation type="submission" date="2013-04" db="EMBL/GenBank/DDBJ databases">
        <title>The genome sequencing project of 58 acetic acid bacteria.</title>
        <authorList>
            <person name="Okamoto-Kainuma A."/>
            <person name="Ishikawa M."/>
            <person name="Umino S."/>
            <person name="Koizumi Y."/>
            <person name="Shiwa Y."/>
            <person name="Yoshikawa H."/>
            <person name="Matsutani M."/>
            <person name="Matsushita K."/>
        </authorList>
    </citation>
    <scope>NUCLEOTIDE SEQUENCE</scope>
    <source>
        <strain evidence="5">DSM 12717</strain>
    </source>
</reference>
<accession>A0ABQ0P215</accession>
<dbReference type="RefSeq" id="WP_264812223.1">
    <property type="nucleotide sequence ID" value="NZ_BAQP01000005.1"/>
</dbReference>
<dbReference type="InterPro" id="IPR001173">
    <property type="entry name" value="Glyco_trans_2-like"/>
</dbReference>
<sequence length="322" mass="35249">MNSSDSFPSRGAMPVCILLSVHNGATFLADQLRSLVQQTHQDWALIWRDDGSTDDSARIVQHFADTQPAGRCVQITRITERLGVARSFALLLDQVPDGHLAAFCDQDDVWFPDKLERAAQALLPLHATGRPALYCSRQVLTDAALARLGLSPLLPSAPTFSMALAQNIATGCTITLSPAAIRLVRAAMPPPARTLHDWWSYLLVSGADGQVVTDNRPSLYYRQHQSNAVGAPAHVAARALAAFRRGPGPFMSAFRTNVAQLLCHADLLSDRNTATLTTLQQALAIRGPAGWLARFRLLRRLPGLRRGTRAEQMVFRSWFLLG</sequence>
<evidence type="ECO:0000256" key="1">
    <source>
        <dbReference type="ARBA" id="ARBA00006739"/>
    </source>
</evidence>
<dbReference type="Gene3D" id="3.90.550.10">
    <property type="entry name" value="Spore Coat Polysaccharide Biosynthesis Protein SpsA, Chain A"/>
    <property type="match status" value="1"/>
</dbReference>
<dbReference type="Pfam" id="PF00535">
    <property type="entry name" value="Glycos_transf_2"/>
    <property type="match status" value="1"/>
</dbReference>
<organism evidence="5 6">
    <name type="scientific">Gluconacetobacter sacchari DSM 12717</name>
    <dbReference type="NCBI Taxonomy" id="1307940"/>
    <lineage>
        <taxon>Bacteria</taxon>
        <taxon>Pseudomonadati</taxon>
        <taxon>Pseudomonadota</taxon>
        <taxon>Alphaproteobacteria</taxon>
        <taxon>Acetobacterales</taxon>
        <taxon>Acetobacteraceae</taxon>
        <taxon>Gluconacetobacter</taxon>
    </lineage>
</organism>
<keyword evidence="2" id="KW-0328">Glycosyltransferase</keyword>